<dbReference type="PROSITE" id="PS50995">
    <property type="entry name" value="HTH_MARR_2"/>
    <property type="match status" value="1"/>
</dbReference>
<dbReference type="InterPro" id="IPR039422">
    <property type="entry name" value="MarR/SlyA-like"/>
</dbReference>
<dbReference type="Gene3D" id="1.10.10.10">
    <property type="entry name" value="Winged helix-like DNA-binding domain superfamily/Winged helix DNA-binding domain"/>
    <property type="match status" value="1"/>
</dbReference>
<dbReference type="InterPro" id="IPR036390">
    <property type="entry name" value="WH_DNA-bd_sf"/>
</dbReference>
<accession>A0A5B8L2R1</accession>
<dbReference type="EMBL" id="CP042301">
    <property type="protein sequence ID" value="QDZ02042.1"/>
    <property type="molecule type" value="Genomic_DNA"/>
</dbReference>
<keyword evidence="3" id="KW-1185">Reference proteome</keyword>
<organism evidence="2 3">
    <name type="scientific">Nitratireductor mangrovi</name>
    <dbReference type="NCBI Taxonomy" id="2599600"/>
    <lineage>
        <taxon>Bacteria</taxon>
        <taxon>Pseudomonadati</taxon>
        <taxon>Pseudomonadota</taxon>
        <taxon>Alphaproteobacteria</taxon>
        <taxon>Hyphomicrobiales</taxon>
        <taxon>Phyllobacteriaceae</taxon>
        <taxon>Nitratireductor</taxon>
    </lineage>
</organism>
<dbReference type="GO" id="GO:0006950">
    <property type="term" value="P:response to stress"/>
    <property type="evidence" value="ECO:0007669"/>
    <property type="project" value="TreeGrafter"/>
</dbReference>
<dbReference type="SUPFAM" id="SSF46785">
    <property type="entry name" value="Winged helix' DNA-binding domain"/>
    <property type="match status" value="1"/>
</dbReference>
<dbReference type="InterPro" id="IPR036388">
    <property type="entry name" value="WH-like_DNA-bd_sf"/>
</dbReference>
<dbReference type="SMART" id="SM00347">
    <property type="entry name" value="HTH_MARR"/>
    <property type="match status" value="1"/>
</dbReference>
<evidence type="ECO:0000259" key="1">
    <source>
        <dbReference type="PROSITE" id="PS50995"/>
    </source>
</evidence>
<sequence length="157" mass="17309">MNEQQIKNAPSGESFPSGELRGLMKSIRRIVRSIDLQSRALARASGLTTPQLVVLIGVAELGEVTTNALSEFADLSPATVVTILENLESRAIVERYRSTADRRIVYTRLTDKGRAMVTASPGYFGAEFVDRFADLPHERRKAMLAGLEELARMMARA</sequence>
<dbReference type="KEGG" id="niy:FQ775_17560"/>
<dbReference type="AlphaFoldDB" id="A0A5B8L2R1"/>
<dbReference type="PANTHER" id="PTHR33164:SF89">
    <property type="entry name" value="MARR FAMILY REGULATORY PROTEIN"/>
    <property type="match status" value="1"/>
</dbReference>
<gene>
    <name evidence="2" type="ORF">FQ775_17560</name>
</gene>
<proteinExistence type="predicted"/>
<dbReference type="Proteomes" id="UP000321389">
    <property type="component" value="Chromosome"/>
</dbReference>
<dbReference type="GO" id="GO:0003700">
    <property type="term" value="F:DNA-binding transcription factor activity"/>
    <property type="evidence" value="ECO:0007669"/>
    <property type="project" value="InterPro"/>
</dbReference>
<protein>
    <submittedName>
        <fullName evidence="2">MarR family transcriptional regulator</fullName>
    </submittedName>
</protein>
<evidence type="ECO:0000313" key="3">
    <source>
        <dbReference type="Proteomes" id="UP000321389"/>
    </source>
</evidence>
<reference evidence="2" key="1">
    <citation type="submission" date="2020-04" db="EMBL/GenBank/DDBJ databases">
        <title>Nitratireductor sp. nov. isolated from mangrove soil.</title>
        <authorList>
            <person name="Ye Y."/>
        </authorList>
    </citation>
    <scope>NUCLEOTIDE SEQUENCE</scope>
    <source>
        <strain evidence="2">SY7</strain>
    </source>
</reference>
<dbReference type="OrthoDB" id="8447118at2"/>
<dbReference type="Pfam" id="PF01047">
    <property type="entry name" value="MarR"/>
    <property type="match status" value="1"/>
</dbReference>
<feature type="domain" description="HTH marR-type" evidence="1">
    <location>
        <begin position="20"/>
        <end position="152"/>
    </location>
</feature>
<evidence type="ECO:0000313" key="2">
    <source>
        <dbReference type="EMBL" id="QDZ02042.1"/>
    </source>
</evidence>
<name>A0A5B8L2R1_9HYPH</name>
<dbReference type="InterPro" id="IPR000835">
    <property type="entry name" value="HTH_MarR-typ"/>
</dbReference>
<dbReference type="PANTHER" id="PTHR33164">
    <property type="entry name" value="TRANSCRIPTIONAL REGULATOR, MARR FAMILY"/>
    <property type="match status" value="1"/>
</dbReference>